<evidence type="ECO:0000313" key="2">
    <source>
        <dbReference type="Proteomes" id="UP000000641"/>
    </source>
</evidence>
<dbReference type="eggNOG" id="arCOG01426">
    <property type="taxonomic scope" value="Archaea"/>
</dbReference>
<name>A1RYV9_THEPD</name>
<dbReference type="KEGG" id="tpe:Tpen_0989"/>
<dbReference type="SUPFAM" id="SSF58104">
    <property type="entry name" value="Methyl-accepting chemotaxis protein (MCP) signaling domain"/>
    <property type="match status" value="1"/>
</dbReference>
<dbReference type="PANTHER" id="PTHR34314">
    <property type="entry name" value="CRENARCHAEAL PROTEIN, PUTATIVE-RELATED"/>
    <property type="match status" value="1"/>
</dbReference>
<evidence type="ECO:0000313" key="1">
    <source>
        <dbReference type="EMBL" id="ABL78389.1"/>
    </source>
</evidence>
<gene>
    <name evidence="1" type="ordered locus">Tpen_0989</name>
</gene>
<dbReference type="PANTHER" id="PTHR34314:SF6">
    <property type="entry name" value="DUF3782 DOMAIN-CONTAINING PROTEIN"/>
    <property type="match status" value="1"/>
</dbReference>
<dbReference type="AlphaFoldDB" id="A1RYV9"/>
<dbReference type="STRING" id="368408.Tpen_0989"/>
<dbReference type="Pfam" id="PF07788">
    <property type="entry name" value="PDDEXK_10"/>
    <property type="match status" value="1"/>
</dbReference>
<dbReference type="EnsemblBacteria" id="ABL78389">
    <property type="protein sequence ID" value="ABL78389"/>
    <property type="gene ID" value="Tpen_0989"/>
</dbReference>
<dbReference type="RefSeq" id="WP_011752654.1">
    <property type="nucleotide sequence ID" value="NC_008698.1"/>
</dbReference>
<dbReference type="Pfam" id="PF12644">
    <property type="entry name" value="DUF3782"/>
    <property type="match status" value="1"/>
</dbReference>
<proteinExistence type="predicted"/>
<reference evidence="2" key="1">
    <citation type="journal article" date="2008" name="J. Bacteriol.">
        <title>Genome sequence of Thermofilum pendens reveals an exceptional loss of biosynthetic pathways without genome reduction.</title>
        <authorList>
            <person name="Anderson I."/>
            <person name="Rodriguez J."/>
            <person name="Susanti D."/>
            <person name="Porat I."/>
            <person name="Reich C."/>
            <person name="Ulrich L.E."/>
            <person name="Elkins J.G."/>
            <person name="Mavromatis K."/>
            <person name="Lykidis A."/>
            <person name="Kim E."/>
            <person name="Thompson L.S."/>
            <person name="Nolan M."/>
            <person name="Land M."/>
            <person name="Copeland A."/>
            <person name="Lapidus A."/>
            <person name="Lucas S."/>
            <person name="Detter C."/>
            <person name="Zhulin I.B."/>
            <person name="Olsen G.J."/>
            <person name="Whitman W."/>
            <person name="Mukhopadhyay B."/>
            <person name="Bristow J."/>
            <person name="Kyrpides N."/>
        </authorList>
    </citation>
    <scope>NUCLEOTIDE SEQUENCE [LARGE SCALE GENOMIC DNA]</scope>
    <source>
        <strain evidence="2">DSM 2475 / Hrk 5</strain>
    </source>
</reference>
<dbReference type="HOGENOM" id="CLU_057644_0_0_2"/>
<dbReference type="InterPro" id="IPR012431">
    <property type="entry name" value="PDDEXK_10"/>
</dbReference>
<evidence type="ECO:0008006" key="3">
    <source>
        <dbReference type="Google" id="ProtNLM"/>
    </source>
</evidence>
<dbReference type="Gene3D" id="1.10.287.1490">
    <property type="match status" value="1"/>
</dbReference>
<accession>A1RYV9</accession>
<sequence>MAALGRGEWERLVKALEEDRELRYALAGLLGFRDLLEKMDATLNEIRALREGQEQLWRNQEKLWEEVKSLREGQGKLWEEVKALREDQRRLWEEVKALRENQEKLWEEVRALREDQGKLWEGQQRLWEEVKALREGQEKLWEEVRKLWEEVKALRENQEKLWEEVKALREGQEKLWEEVKALREEQGKLWKEVKSLREEQGILARKMDSFERRLIALGARWGIESEAAFREAMRGVVEEILGAGEVLRWVYYDEDGEVLGYPSRVEADILIKDKVHVLIEVKPSASSGDIAKLWRLGRLYEKKTGTKPRLVLVTPFIEEEALKAAKQLGIEVYTNT</sequence>
<organism evidence="1 2">
    <name type="scientific">Thermofilum pendens (strain DSM 2475 / Hrk 5)</name>
    <dbReference type="NCBI Taxonomy" id="368408"/>
    <lineage>
        <taxon>Archaea</taxon>
        <taxon>Thermoproteota</taxon>
        <taxon>Thermoprotei</taxon>
        <taxon>Thermofilales</taxon>
        <taxon>Thermofilaceae</taxon>
        <taxon>Thermofilum</taxon>
    </lineage>
</organism>
<dbReference type="InterPro" id="IPR024271">
    <property type="entry name" value="DUF3782"/>
</dbReference>
<dbReference type="Proteomes" id="UP000000641">
    <property type="component" value="Chromosome"/>
</dbReference>
<keyword evidence="2" id="KW-1185">Reference proteome</keyword>
<dbReference type="GeneID" id="4601965"/>
<dbReference type="EMBL" id="CP000505">
    <property type="protein sequence ID" value="ABL78389.1"/>
    <property type="molecule type" value="Genomic_DNA"/>
</dbReference>
<protein>
    <recommendedName>
        <fullName evidence="3">DUF3782 domain-containing protein</fullName>
    </recommendedName>
</protein>